<evidence type="ECO:0008006" key="3">
    <source>
        <dbReference type="Google" id="ProtNLM"/>
    </source>
</evidence>
<sequence length="77" mass="8685">MRQRLLTALAEAADAMTTAELRRCLSTELGVDIVHERIYHNLEILEKRGDVSRADTVGRHARWRLSETAVTRRALGG</sequence>
<evidence type="ECO:0000313" key="2">
    <source>
        <dbReference type="Proteomes" id="UP000188532"/>
    </source>
</evidence>
<dbReference type="AlphaFoldDB" id="A0A1V3WEV4"/>
<proteinExistence type="predicted"/>
<evidence type="ECO:0000313" key="1">
    <source>
        <dbReference type="EMBL" id="OOK65445.1"/>
    </source>
</evidence>
<dbReference type="EMBL" id="MVBN01000011">
    <property type="protein sequence ID" value="OOK65445.1"/>
    <property type="molecule type" value="Genomic_DNA"/>
</dbReference>
<reference evidence="1 2" key="1">
    <citation type="submission" date="2017-02" db="EMBL/GenBank/DDBJ databases">
        <title>Complete genome sequences of Mycobacterium kansasii strains isolated from rhesus macaques.</title>
        <authorList>
            <person name="Panda A."/>
            <person name="Nagaraj S."/>
            <person name="Zhao X."/>
            <person name="Tettelin H."/>
            <person name="Detolla L.J."/>
        </authorList>
    </citation>
    <scope>NUCLEOTIDE SEQUENCE [LARGE SCALE GENOMIC DNA]</scope>
    <source>
        <strain evidence="1 2">11-3469</strain>
    </source>
</reference>
<dbReference type="Proteomes" id="UP000188532">
    <property type="component" value="Unassembled WGS sequence"/>
</dbReference>
<gene>
    <name evidence="1" type="ORF">BZL29_7880</name>
</gene>
<comment type="caution">
    <text evidence="1">The sequence shown here is derived from an EMBL/GenBank/DDBJ whole genome shotgun (WGS) entry which is preliminary data.</text>
</comment>
<dbReference type="InterPro" id="IPR036390">
    <property type="entry name" value="WH_DNA-bd_sf"/>
</dbReference>
<name>A0A1V3WEV4_MYCKA</name>
<dbReference type="SUPFAM" id="SSF46785">
    <property type="entry name" value="Winged helix' DNA-binding domain"/>
    <property type="match status" value="1"/>
</dbReference>
<organism evidence="1 2">
    <name type="scientific">Mycobacterium kansasii</name>
    <dbReference type="NCBI Taxonomy" id="1768"/>
    <lineage>
        <taxon>Bacteria</taxon>
        <taxon>Bacillati</taxon>
        <taxon>Actinomycetota</taxon>
        <taxon>Actinomycetes</taxon>
        <taxon>Mycobacteriales</taxon>
        <taxon>Mycobacteriaceae</taxon>
        <taxon>Mycobacterium</taxon>
    </lineage>
</organism>
<accession>A0A1V3WEV4</accession>
<protein>
    <recommendedName>
        <fullName evidence="3">Ferric uptake regulator family protein</fullName>
    </recommendedName>
</protein>